<dbReference type="EMBL" id="CABEEZ010000021">
    <property type="protein sequence ID" value="VTR20840.1"/>
    <property type="molecule type" value="Genomic_DNA"/>
</dbReference>
<name>A0A4U9TLA1_SERFO</name>
<keyword evidence="1" id="KW-0472">Membrane</keyword>
<reference evidence="2" key="1">
    <citation type="submission" date="2019-05" db="EMBL/GenBank/DDBJ databases">
        <authorList>
            <consortium name="Pathogen Informatics"/>
        </authorList>
    </citation>
    <scope>NUCLEOTIDE SEQUENCE [LARGE SCALE GENOMIC DNA]</scope>
    <source>
        <strain evidence="2">NCTC12965</strain>
    </source>
</reference>
<evidence type="ECO:0000256" key="1">
    <source>
        <dbReference type="SAM" id="Phobius"/>
    </source>
</evidence>
<keyword evidence="1" id="KW-1133">Transmembrane helix</keyword>
<accession>A0A4U9TLA1</accession>
<organism evidence="2">
    <name type="scientific">Serratia fonticola</name>
    <dbReference type="NCBI Taxonomy" id="47917"/>
    <lineage>
        <taxon>Bacteria</taxon>
        <taxon>Pseudomonadati</taxon>
        <taxon>Pseudomonadota</taxon>
        <taxon>Gammaproteobacteria</taxon>
        <taxon>Enterobacterales</taxon>
        <taxon>Yersiniaceae</taxon>
        <taxon>Serratia</taxon>
    </lineage>
</organism>
<keyword evidence="1" id="KW-0812">Transmembrane</keyword>
<feature type="transmembrane region" description="Helical" evidence="1">
    <location>
        <begin position="6"/>
        <end position="26"/>
    </location>
</feature>
<evidence type="ECO:0000313" key="2">
    <source>
        <dbReference type="EMBL" id="VTR20840.1"/>
    </source>
</evidence>
<sequence>MPDYLYLVVVPVVSLLLAVFLAHTLIGPFGRMIGDGVAWAVKWVMTGSFARSARHCLASCMHRW</sequence>
<proteinExistence type="predicted"/>
<protein>
    <submittedName>
        <fullName evidence="2">EIIBC-Tre</fullName>
    </submittedName>
</protein>
<gene>
    <name evidence="2" type="primary">treB_2</name>
    <name evidence="2" type="ORF">NCTC12965_01135</name>
</gene>
<dbReference type="AlphaFoldDB" id="A0A4U9TLA1"/>